<dbReference type="Gene3D" id="3.40.50.300">
    <property type="entry name" value="P-loop containing nucleotide triphosphate hydrolases"/>
    <property type="match status" value="1"/>
</dbReference>
<dbReference type="EC" id="2.7.4.25" evidence="8"/>
<dbReference type="NCBIfam" id="TIGR00017">
    <property type="entry name" value="cmk"/>
    <property type="match status" value="1"/>
</dbReference>
<evidence type="ECO:0000259" key="9">
    <source>
        <dbReference type="Pfam" id="PF02224"/>
    </source>
</evidence>
<feature type="binding site" evidence="8">
    <location>
        <begin position="11"/>
        <end position="19"/>
    </location>
    <ligand>
        <name>ATP</name>
        <dbReference type="ChEBI" id="CHEBI:30616"/>
    </ligand>
</feature>
<keyword evidence="4 8" id="KW-0418">Kinase</keyword>
<dbReference type="Proteomes" id="UP000064249">
    <property type="component" value="Unassembled WGS sequence"/>
</dbReference>
<dbReference type="InterPro" id="IPR027417">
    <property type="entry name" value="P-loop_NTPase"/>
</dbReference>
<evidence type="ECO:0000313" key="11">
    <source>
        <dbReference type="Proteomes" id="UP000064249"/>
    </source>
</evidence>
<dbReference type="SUPFAM" id="SSF52540">
    <property type="entry name" value="P-loop containing nucleoside triphosphate hydrolases"/>
    <property type="match status" value="1"/>
</dbReference>
<accession>A0A101FY55</accession>
<dbReference type="GO" id="GO:0005829">
    <property type="term" value="C:cytosol"/>
    <property type="evidence" value="ECO:0007669"/>
    <property type="project" value="TreeGrafter"/>
</dbReference>
<name>A0A101FY55_9CHLR</name>
<dbReference type="PANTHER" id="PTHR21299">
    <property type="entry name" value="CYTIDYLATE KINASE/PANTOATE-BETA-ALANINE LIGASE"/>
    <property type="match status" value="1"/>
</dbReference>
<dbReference type="GO" id="GO:0036431">
    <property type="term" value="F:dCMP kinase activity"/>
    <property type="evidence" value="ECO:0007669"/>
    <property type="project" value="InterPro"/>
</dbReference>
<evidence type="ECO:0000256" key="8">
    <source>
        <dbReference type="HAMAP-Rule" id="MF_00238"/>
    </source>
</evidence>
<evidence type="ECO:0000256" key="1">
    <source>
        <dbReference type="ARBA" id="ARBA00009427"/>
    </source>
</evidence>
<proteinExistence type="inferred from homology"/>
<reference evidence="10 11" key="1">
    <citation type="journal article" date="2015" name="MBio">
        <title>Genome-Resolved Metagenomic Analysis Reveals Roles for Candidate Phyla and Other Microbial Community Members in Biogeochemical Transformations in Oil Reservoirs.</title>
        <authorList>
            <person name="Hu P."/>
            <person name="Tom L."/>
            <person name="Singh A."/>
            <person name="Thomas B.C."/>
            <person name="Baker B.J."/>
            <person name="Piceno Y.M."/>
            <person name="Andersen G.L."/>
            <person name="Banfield J.F."/>
        </authorList>
    </citation>
    <scope>NUCLEOTIDE SEQUENCE [LARGE SCALE GENOMIC DNA]</scope>
    <source>
        <strain evidence="10">46_16</strain>
    </source>
</reference>
<dbReference type="HAMAP" id="MF_00238">
    <property type="entry name" value="Cytidyl_kinase_type1"/>
    <property type="match status" value="1"/>
</dbReference>
<protein>
    <recommendedName>
        <fullName evidence="8">Cytidylate kinase</fullName>
        <shortName evidence="8">CK</shortName>
        <ecNumber evidence="8">2.7.4.25</ecNumber>
    </recommendedName>
    <alternativeName>
        <fullName evidence="8">Cytidine monophosphate kinase</fullName>
        <shortName evidence="8">CMP kinase</shortName>
    </alternativeName>
</protein>
<dbReference type="InterPro" id="IPR011994">
    <property type="entry name" value="Cytidylate_kinase_dom"/>
</dbReference>
<gene>
    <name evidence="8" type="primary">cmk</name>
    <name evidence="10" type="ORF">XD73_0520</name>
</gene>
<sequence>MKLNNVITIDGPVASGKTTVGKKLAEMLDLQFLDTGVMYRAVALAVVEAGIDPHNEERVSEKAENIQIEIFSPSQDDGRQYDVFVDGKDATWKLREDVVRDNVSLVSTYQRVRRALTQKQREIGERGKIVMVGRDIGTVVLPDAAYKFFLVASVEERARRRYLEDKASGKKVDLADIQHSLEERDKVDSSRKLAPLKPAEDAVVISTDHKTVDEVVEEILSFIKE</sequence>
<dbReference type="PATRIC" id="fig|167964.4.peg.1137"/>
<comment type="subcellular location">
    <subcellularLocation>
        <location evidence="8">Cytoplasm</location>
    </subcellularLocation>
</comment>
<dbReference type="InterPro" id="IPR003136">
    <property type="entry name" value="Cytidylate_kin"/>
</dbReference>
<keyword evidence="2 8" id="KW-0808">Transferase</keyword>
<evidence type="ECO:0000256" key="6">
    <source>
        <dbReference type="ARBA" id="ARBA00047615"/>
    </source>
</evidence>
<evidence type="ECO:0000256" key="5">
    <source>
        <dbReference type="ARBA" id="ARBA00022840"/>
    </source>
</evidence>
<dbReference type="CDD" id="cd02020">
    <property type="entry name" value="CMPK"/>
    <property type="match status" value="1"/>
</dbReference>
<dbReference type="EMBL" id="LGFU01000017">
    <property type="protein sequence ID" value="KUK46609.1"/>
    <property type="molecule type" value="Genomic_DNA"/>
</dbReference>
<keyword evidence="3 8" id="KW-0547">Nucleotide-binding</keyword>
<dbReference type="GO" id="GO:0015949">
    <property type="term" value="P:nucleobase-containing small molecule interconversion"/>
    <property type="evidence" value="ECO:0007669"/>
    <property type="project" value="TreeGrafter"/>
</dbReference>
<organism evidence="10 11">
    <name type="scientific">Anaerolinea thermophila</name>
    <dbReference type="NCBI Taxonomy" id="167964"/>
    <lineage>
        <taxon>Bacteria</taxon>
        <taxon>Bacillati</taxon>
        <taxon>Chloroflexota</taxon>
        <taxon>Anaerolineae</taxon>
        <taxon>Anaerolineales</taxon>
        <taxon>Anaerolineaceae</taxon>
        <taxon>Anaerolinea</taxon>
    </lineage>
</organism>
<evidence type="ECO:0000256" key="3">
    <source>
        <dbReference type="ARBA" id="ARBA00022741"/>
    </source>
</evidence>
<evidence type="ECO:0000256" key="4">
    <source>
        <dbReference type="ARBA" id="ARBA00022777"/>
    </source>
</evidence>
<evidence type="ECO:0000256" key="7">
    <source>
        <dbReference type="ARBA" id="ARBA00048478"/>
    </source>
</evidence>
<dbReference type="GO" id="GO:0005524">
    <property type="term" value="F:ATP binding"/>
    <property type="evidence" value="ECO:0007669"/>
    <property type="project" value="UniProtKB-UniRule"/>
</dbReference>
<dbReference type="GO" id="GO:0006220">
    <property type="term" value="P:pyrimidine nucleotide metabolic process"/>
    <property type="evidence" value="ECO:0007669"/>
    <property type="project" value="UniProtKB-UniRule"/>
</dbReference>
<evidence type="ECO:0000256" key="2">
    <source>
        <dbReference type="ARBA" id="ARBA00022679"/>
    </source>
</evidence>
<dbReference type="GO" id="GO:0036430">
    <property type="term" value="F:CMP kinase activity"/>
    <property type="evidence" value="ECO:0007669"/>
    <property type="project" value="RHEA"/>
</dbReference>
<keyword evidence="8" id="KW-0963">Cytoplasm</keyword>
<comment type="catalytic activity">
    <reaction evidence="7 8">
        <text>CMP + ATP = CDP + ADP</text>
        <dbReference type="Rhea" id="RHEA:11600"/>
        <dbReference type="ChEBI" id="CHEBI:30616"/>
        <dbReference type="ChEBI" id="CHEBI:58069"/>
        <dbReference type="ChEBI" id="CHEBI:60377"/>
        <dbReference type="ChEBI" id="CHEBI:456216"/>
        <dbReference type="EC" id="2.7.4.25"/>
    </reaction>
</comment>
<dbReference type="AlphaFoldDB" id="A0A101FY55"/>
<feature type="domain" description="Cytidylate kinase" evidence="9">
    <location>
        <begin position="7"/>
        <end position="224"/>
    </location>
</feature>
<dbReference type="PANTHER" id="PTHR21299:SF2">
    <property type="entry name" value="CYTIDYLATE KINASE"/>
    <property type="match status" value="1"/>
</dbReference>
<dbReference type="Pfam" id="PF02224">
    <property type="entry name" value="Cytidylate_kin"/>
    <property type="match status" value="1"/>
</dbReference>
<comment type="caution">
    <text evidence="10">The sequence shown here is derived from an EMBL/GenBank/DDBJ whole genome shotgun (WGS) entry which is preliminary data.</text>
</comment>
<comment type="catalytic activity">
    <reaction evidence="6 8">
        <text>dCMP + ATP = dCDP + ADP</text>
        <dbReference type="Rhea" id="RHEA:25094"/>
        <dbReference type="ChEBI" id="CHEBI:30616"/>
        <dbReference type="ChEBI" id="CHEBI:57566"/>
        <dbReference type="ChEBI" id="CHEBI:58593"/>
        <dbReference type="ChEBI" id="CHEBI:456216"/>
        <dbReference type="EC" id="2.7.4.25"/>
    </reaction>
</comment>
<keyword evidence="5 8" id="KW-0067">ATP-binding</keyword>
<evidence type="ECO:0000313" key="10">
    <source>
        <dbReference type="EMBL" id="KUK46609.1"/>
    </source>
</evidence>
<comment type="similarity">
    <text evidence="1 8">Belongs to the cytidylate kinase family. Type 1 subfamily.</text>
</comment>